<keyword evidence="2" id="KW-1185">Reference proteome</keyword>
<reference evidence="1" key="2">
    <citation type="submission" date="2020-11" db="EMBL/GenBank/DDBJ databases">
        <authorList>
            <person name="McCartney M.A."/>
            <person name="Auch B."/>
            <person name="Kono T."/>
            <person name="Mallez S."/>
            <person name="Becker A."/>
            <person name="Gohl D.M."/>
            <person name="Silverstein K.A.T."/>
            <person name="Koren S."/>
            <person name="Bechman K.B."/>
            <person name="Herman A."/>
            <person name="Abrahante J.E."/>
            <person name="Garbe J."/>
        </authorList>
    </citation>
    <scope>NUCLEOTIDE SEQUENCE</scope>
    <source>
        <strain evidence="1">Duluth1</strain>
        <tissue evidence="1">Whole animal</tissue>
    </source>
</reference>
<gene>
    <name evidence="1" type="ORF">DPMN_103745</name>
</gene>
<proteinExistence type="predicted"/>
<dbReference type="Proteomes" id="UP000828390">
    <property type="component" value="Unassembled WGS sequence"/>
</dbReference>
<dbReference type="EMBL" id="JAIWYP010000004">
    <property type="protein sequence ID" value="KAH3830501.1"/>
    <property type="molecule type" value="Genomic_DNA"/>
</dbReference>
<sequence>MADVKTSVELLHPLFSKIWESEKKSYRVERGLPHQAPQERRPQFLLQLPKNHTVVHPSKMFNRILLNRMKDAVVPHLRDRLSKGEIVYGSDRIPSHYS</sequence>
<evidence type="ECO:0000313" key="2">
    <source>
        <dbReference type="Proteomes" id="UP000828390"/>
    </source>
</evidence>
<evidence type="ECO:0000313" key="1">
    <source>
        <dbReference type="EMBL" id="KAH3830501.1"/>
    </source>
</evidence>
<name>A0A9D4HBN0_DREPO</name>
<protein>
    <submittedName>
        <fullName evidence="1">Uncharacterized protein</fullName>
    </submittedName>
</protein>
<dbReference type="AlphaFoldDB" id="A0A9D4HBN0"/>
<accession>A0A9D4HBN0</accession>
<comment type="caution">
    <text evidence="1">The sequence shown here is derived from an EMBL/GenBank/DDBJ whole genome shotgun (WGS) entry which is preliminary data.</text>
</comment>
<reference evidence="1" key="1">
    <citation type="journal article" date="2019" name="bioRxiv">
        <title>The Genome of the Zebra Mussel, Dreissena polymorpha: A Resource for Invasive Species Research.</title>
        <authorList>
            <person name="McCartney M.A."/>
            <person name="Auch B."/>
            <person name="Kono T."/>
            <person name="Mallez S."/>
            <person name="Zhang Y."/>
            <person name="Obille A."/>
            <person name="Becker A."/>
            <person name="Abrahante J.E."/>
            <person name="Garbe J."/>
            <person name="Badalamenti J.P."/>
            <person name="Herman A."/>
            <person name="Mangelson H."/>
            <person name="Liachko I."/>
            <person name="Sullivan S."/>
            <person name="Sone E.D."/>
            <person name="Koren S."/>
            <person name="Silverstein K.A.T."/>
            <person name="Beckman K.B."/>
            <person name="Gohl D.M."/>
        </authorList>
    </citation>
    <scope>NUCLEOTIDE SEQUENCE</scope>
    <source>
        <strain evidence="1">Duluth1</strain>
        <tissue evidence="1">Whole animal</tissue>
    </source>
</reference>
<organism evidence="1 2">
    <name type="scientific">Dreissena polymorpha</name>
    <name type="common">Zebra mussel</name>
    <name type="synonym">Mytilus polymorpha</name>
    <dbReference type="NCBI Taxonomy" id="45954"/>
    <lineage>
        <taxon>Eukaryota</taxon>
        <taxon>Metazoa</taxon>
        <taxon>Spiralia</taxon>
        <taxon>Lophotrochozoa</taxon>
        <taxon>Mollusca</taxon>
        <taxon>Bivalvia</taxon>
        <taxon>Autobranchia</taxon>
        <taxon>Heteroconchia</taxon>
        <taxon>Euheterodonta</taxon>
        <taxon>Imparidentia</taxon>
        <taxon>Neoheterodontei</taxon>
        <taxon>Myida</taxon>
        <taxon>Dreissenoidea</taxon>
        <taxon>Dreissenidae</taxon>
        <taxon>Dreissena</taxon>
    </lineage>
</organism>